<feature type="region of interest" description="Disordered" evidence="1">
    <location>
        <begin position="39"/>
        <end position="75"/>
    </location>
</feature>
<gene>
    <name evidence="2" type="ORF">B7P43_G09790</name>
</gene>
<evidence type="ECO:0000313" key="2">
    <source>
        <dbReference type="EMBL" id="PNF19161.1"/>
    </source>
</evidence>
<proteinExistence type="predicted"/>
<evidence type="ECO:0000313" key="3">
    <source>
        <dbReference type="Proteomes" id="UP000235965"/>
    </source>
</evidence>
<accession>A0A2J7PS56</accession>
<dbReference type="PANTHER" id="PTHR15657">
    <property type="entry name" value="THYROID TRANSCRIPTION FACTOR 1-ASSOCIATED PROTEIN 26"/>
    <property type="match status" value="1"/>
</dbReference>
<dbReference type="GO" id="GO:0005634">
    <property type="term" value="C:nucleus"/>
    <property type="evidence" value="ECO:0007669"/>
    <property type="project" value="TreeGrafter"/>
</dbReference>
<evidence type="ECO:0008006" key="4">
    <source>
        <dbReference type="Google" id="ProtNLM"/>
    </source>
</evidence>
<dbReference type="AlphaFoldDB" id="A0A2J7PS56"/>
<evidence type="ECO:0000256" key="1">
    <source>
        <dbReference type="SAM" id="MobiDB-lite"/>
    </source>
</evidence>
<sequence length="142" mass="16795">MKIYCVFSLIEEYYAVEQWEERRRKAIAHSYYKEMRKIAGQSSGTEKQNMSTSSTGVNKYRIPRPTAYQKAEEEYKRKQEEKAAKLQEAQKKKEERSQAVARYRANKAEVFKKLSKKTKKGQPVMKGRLEILLHKLQQELQS</sequence>
<dbReference type="InterPro" id="IPR013730">
    <property type="entry name" value="Fyv7/TAP26"/>
</dbReference>
<dbReference type="Pfam" id="PF08524">
    <property type="entry name" value="rRNA_processing"/>
    <property type="match status" value="1"/>
</dbReference>
<protein>
    <recommendedName>
        <fullName evidence="4">Thyroid transcription factor 1-associated protein 26</fullName>
    </recommendedName>
</protein>
<dbReference type="Proteomes" id="UP000235965">
    <property type="component" value="Unassembled WGS sequence"/>
</dbReference>
<name>A0A2J7PS56_9NEOP</name>
<keyword evidence="3" id="KW-1185">Reference proteome</keyword>
<dbReference type="InParanoid" id="A0A2J7PS56"/>
<feature type="compositionally biased region" description="Polar residues" evidence="1">
    <location>
        <begin position="40"/>
        <end position="57"/>
    </location>
</feature>
<comment type="caution">
    <text evidence="2">The sequence shown here is derived from an EMBL/GenBank/DDBJ whole genome shotgun (WGS) entry which is preliminary data.</text>
</comment>
<organism evidence="2 3">
    <name type="scientific">Cryptotermes secundus</name>
    <dbReference type="NCBI Taxonomy" id="105785"/>
    <lineage>
        <taxon>Eukaryota</taxon>
        <taxon>Metazoa</taxon>
        <taxon>Ecdysozoa</taxon>
        <taxon>Arthropoda</taxon>
        <taxon>Hexapoda</taxon>
        <taxon>Insecta</taxon>
        <taxon>Pterygota</taxon>
        <taxon>Neoptera</taxon>
        <taxon>Polyneoptera</taxon>
        <taxon>Dictyoptera</taxon>
        <taxon>Blattodea</taxon>
        <taxon>Blattoidea</taxon>
        <taxon>Termitoidae</taxon>
        <taxon>Kalotermitidae</taxon>
        <taxon>Cryptotermitinae</taxon>
        <taxon>Cryptotermes</taxon>
    </lineage>
</organism>
<reference evidence="2 3" key="1">
    <citation type="submission" date="2017-12" db="EMBL/GenBank/DDBJ databases">
        <title>Hemimetabolous genomes reveal molecular basis of termite eusociality.</title>
        <authorList>
            <person name="Harrison M.C."/>
            <person name="Jongepier E."/>
            <person name="Robertson H.M."/>
            <person name="Arning N."/>
            <person name="Bitard-Feildel T."/>
            <person name="Chao H."/>
            <person name="Childers C.P."/>
            <person name="Dinh H."/>
            <person name="Doddapaneni H."/>
            <person name="Dugan S."/>
            <person name="Gowin J."/>
            <person name="Greiner C."/>
            <person name="Han Y."/>
            <person name="Hu H."/>
            <person name="Hughes D.S.T."/>
            <person name="Huylmans A.-K."/>
            <person name="Kemena C."/>
            <person name="Kremer L.P.M."/>
            <person name="Lee S.L."/>
            <person name="Lopez-Ezquerra A."/>
            <person name="Mallet L."/>
            <person name="Monroy-Kuhn J.M."/>
            <person name="Moser A."/>
            <person name="Murali S.C."/>
            <person name="Muzny D.M."/>
            <person name="Otani S."/>
            <person name="Piulachs M.-D."/>
            <person name="Poelchau M."/>
            <person name="Qu J."/>
            <person name="Schaub F."/>
            <person name="Wada-Katsumata A."/>
            <person name="Worley K.C."/>
            <person name="Xie Q."/>
            <person name="Ylla G."/>
            <person name="Poulsen M."/>
            <person name="Gibbs R.A."/>
            <person name="Schal C."/>
            <person name="Richards S."/>
            <person name="Belles X."/>
            <person name="Korb J."/>
            <person name="Bornberg-Bauer E."/>
        </authorList>
    </citation>
    <scope>NUCLEOTIDE SEQUENCE [LARGE SCALE GENOMIC DNA]</scope>
    <source>
        <tissue evidence="2">Whole body</tissue>
    </source>
</reference>
<dbReference type="EMBL" id="NEVH01021939">
    <property type="protein sequence ID" value="PNF19161.1"/>
    <property type="molecule type" value="Genomic_DNA"/>
</dbReference>
<dbReference type="PANTHER" id="PTHR15657:SF1">
    <property type="entry name" value="THYROID TRANSCRIPTION FACTOR 1-ASSOCIATED PROTEIN 26"/>
    <property type="match status" value="1"/>
</dbReference>
<dbReference type="STRING" id="105785.A0A2J7PS56"/>
<dbReference type="OrthoDB" id="5377144at2759"/>